<organism evidence="4 5">
    <name type="scientific">Ruminococcus albus SY3</name>
    <dbReference type="NCBI Taxonomy" id="1341156"/>
    <lineage>
        <taxon>Bacteria</taxon>
        <taxon>Bacillati</taxon>
        <taxon>Bacillota</taxon>
        <taxon>Clostridia</taxon>
        <taxon>Eubacteriales</taxon>
        <taxon>Oscillospiraceae</taxon>
        <taxon>Ruminococcus</taxon>
    </lineage>
</organism>
<dbReference type="AlphaFoldDB" id="A0A011WUK5"/>
<keyword evidence="1" id="KW-0479">Metal-binding</keyword>
<evidence type="ECO:0000256" key="1">
    <source>
        <dbReference type="ARBA" id="ARBA00022723"/>
    </source>
</evidence>
<sequence>MGDGELTLHKGELAILTQNGGLDNVLKPLTREIKLFDSYVAGTSFIKDSTVFDELSEGDKLILRREENKFDDKAIVILTENEKKLGYVPEKDNVVFSRLMDAGKLLTARITKIKKLSESYTQIGIDIYLVDF</sequence>
<dbReference type="Pfam" id="PF08797">
    <property type="entry name" value="HIRAN"/>
    <property type="match status" value="1"/>
</dbReference>
<evidence type="ECO:0000313" key="5">
    <source>
        <dbReference type="Proteomes" id="UP000021369"/>
    </source>
</evidence>
<protein>
    <submittedName>
        <fullName evidence="4">Restriction endonuclease</fullName>
    </submittedName>
</protein>
<name>A0A011WUK5_RUMAL</name>
<keyword evidence="4" id="KW-0255">Endonuclease</keyword>
<proteinExistence type="predicted"/>
<dbReference type="GO" id="GO:0008270">
    <property type="term" value="F:zinc ion binding"/>
    <property type="evidence" value="ECO:0007669"/>
    <property type="project" value="InterPro"/>
</dbReference>
<dbReference type="PATRIC" id="fig|1341156.4.peg.297"/>
<accession>A0A011WUK5</accession>
<comment type="caution">
    <text evidence="4">The sequence shown here is derived from an EMBL/GenBank/DDBJ whole genome shotgun (WGS) entry which is preliminary data.</text>
</comment>
<evidence type="ECO:0000313" key="4">
    <source>
        <dbReference type="EMBL" id="EXM40710.1"/>
    </source>
</evidence>
<gene>
    <name evidence="4" type="ORF">RASY3_02860</name>
</gene>
<dbReference type="GO" id="GO:0004519">
    <property type="term" value="F:endonuclease activity"/>
    <property type="evidence" value="ECO:0007669"/>
    <property type="project" value="UniProtKB-KW"/>
</dbReference>
<keyword evidence="2" id="KW-0378">Hydrolase</keyword>
<evidence type="ECO:0000256" key="2">
    <source>
        <dbReference type="ARBA" id="ARBA00022801"/>
    </source>
</evidence>
<dbReference type="EMBL" id="JEOB01000001">
    <property type="protein sequence ID" value="EXM40710.1"/>
    <property type="molecule type" value="Genomic_DNA"/>
</dbReference>
<keyword evidence="4" id="KW-0540">Nuclease</keyword>
<reference evidence="4 5" key="1">
    <citation type="submission" date="2013-06" db="EMBL/GenBank/DDBJ databases">
        <title>Rumen cellulosomics: divergent fiber-degrading strategies revealed by comparative genome-wide analysis of six Ruminococcal strains.</title>
        <authorList>
            <person name="Dassa B."/>
            <person name="Borovok I."/>
            <person name="Lamed R."/>
            <person name="Flint H."/>
            <person name="Yeoman C.J."/>
            <person name="White B."/>
            <person name="Bayer E.A."/>
        </authorList>
    </citation>
    <scope>NUCLEOTIDE SEQUENCE [LARGE SCALE GENOMIC DNA]</scope>
    <source>
        <strain evidence="4 5">SY3</strain>
    </source>
</reference>
<dbReference type="InterPro" id="IPR014905">
    <property type="entry name" value="HIRAN"/>
</dbReference>
<dbReference type="OrthoDB" id="1650885at2"/>
<keyword evidence="5" id="KW-1185">Reference proteome</keyword>
<dbReference type="SMART" id="SM00910">
    <property type="entry name" value="HIRAN"/>
    <property type="match status" value="1"/>
</dbReference>
<dbReference type="GO" id="GO:0003676">
    <property type="term" value="F:nucleic acid binding"/>
    <property type="evidence" value="ECO:0007669"/>
    <property type="project" value="InterPro"/>
</dbReference>
<dbReference type="Gene3D" id="3.30.70.2330">
    <property type="match status" value="1"/>
</dbReference>
<dbReference type="GO" id="GO:0016818">
    <property type="term" value="F:hydrolase activity, acting on acid anhydrides, in phosphorus-containing anhydrides"/>
    <property type="evidence" value="ECO:0007669"/>
    <property type="project" value="InterPro"/>
</dbReference>
<feature type="domain" description="HIRAN" evidence="3">
    <location>
        <begin position="33"/>
        <end position="129"/>
    </location>
</feature>
<evidence type="ECO:0000259" key="3">
    <source>
        <dbReference type="SMART" id="SM00910"/>
    </source>
</evidence>
<dbReference type="RefSeq" id="WP_037284949.1">
    <property type="nucleotide sequence ID" value="NZ_JEOB01000001.1"/>
</dbReference>
<dbReference type="Proteomes" id="UP000021369">
    <property type="component" value="Unassembled WGS sequence"/>
</dbReference>